<reference evidence="2" key="2">
    <citation type="submission" date="2019-02" db="EMBL/GenBank/DDBJ databases">
        <title>FDA dAtabase for Regulatory Grade micrObial Sequences (FDA-ARGOS): Supporting development and validation of Infectious Disease Dx tests.</title>
        <authorList>
            <person name="Kerrigan L."/>
            <person name="Tallon L.J."/>
            <person name="Sadzewicz L."/>
            <person name="Sengamalay N."/>
            <person name="Ott S."/>
            <person name="Godinez A."/>
            <person name="Nagaraj S."/>
            <person name="Vavikolanu K."/>
            <person name="Vyas G."/>
            <person name="Nadendla S."/>
            <person name="Aluvathingal J."/>
            <person name="Sichtig H."/>
        </authorList>
    </citation>
    <scope>NUCLEOTIDE SEQUENCE</scope>
    <source>
        <strain evidence="2">FDAARGOS_311</strain>
    </source>
</reference>
<dbReference type="EMBL" id="NKJJ02000008">
    <property type="protein sequence ID" value="TPR10115.1"/>
    <property type="molecule type" value="Genomic_DNA"/>
</dbReference>
<organism evidence="2 4">
    <name type="scientific">Aspergillus niger</name>
    <dbReference type="NCBI Taxonomy" id="5061"/>
    <lineage>
        <taxon>Eukaryota</taxon>
        <taxon>Fungi</taxon>
        <taxon>Dikarya</taxon>
        <taxon>Ascomycota</taxon>
        <taxon>Pezizomycotina</taxon>
        <taxon>Eurotiomycetes</taxon>
        <taxon>Eurotiomycetidae</taxon>
        <taxon>Eurotiales</taxon>
        <taxon>Aspergillaceae</taxon>
        <taxon>Aspergillus</taxon>
        <taxon>Aspergillus subgen. Circumdati</taxon>
    </lineage>
</organism>
<dbReference type="VEuPathDB" id="FungiDB:ASPNIDRAFT2_1176152"/>
<name>A0A254U4W2_ASPNG</name>
<gene>
    <name evidence="2" type="ORF">CAN33_0054855</name>
    <name evidence="3" type="ORF">CAN33_0055055</name>
</gene>
<dbReference type="VEuPathDB" id="FungiDB:ATCC64974_73500"/>
<accession>A0A254U4W2</accession>
<dbReference type="GO" id="GO:0051213">
    <property type="term" value="F:dioxygenase activity"/>
    <property type="evidence" value="ECO:0007669"/>
    <property type="project" value="UniProtKB-KW"/>
</dbReference>
<dbReference type="Proteomes" id="UP000197666">
    <property type="component" value="Unassembled WGS sequence"/>
</dbReference>
<evidence type="ECO:0000313" key="2">
    <source>
        <dbReference type="EMBL" id="TPR10115.1"/>
    </source>
</evidence>
<proteinExistence type="predicted"/>
<evidence type="ECO:0000313" key="3">
    <source>
        <dbReference type="EMBL" id="TPR10155.1"/>
    </source>
</evidence>
<sequence length="144" mass="15737">MEDSSISALPHSQSCSEAASFTNPPATINSIDDAGGCQTKDAHAARRDQHNRDERASAKGVSDILFALVETMWALLCTYRQGDEEKLSQSTLGIVLDGALRQLELQSSQETCETLRRENQHLRELLWAATGCVQPPSGRDTGQH</sequence>
<evidence type="ECO:0000256" key="1">
    <source>
        <dbReference type="SAM" id="MobiDB-lite"/>
    </source>
</evidence>
<feature type="compositionally biased region" description="Basic and acidic residues" evidence="1">
    <location>
        <begin position="40"/>
        <end position="57"/>
    </location>
</feature>
<dbReference type="EMBL" id="NKJJ02000008">
    <property type="protein sequence ID" value="TPR10155.1"/>
    <property type="molecule type" value="Genomic_DNA"/>
</dbReference>
<comment type="caution">
    <text evidence="2">The sequence shown here is derived from an EMBL/GenBank/DDBJ whole genome shotgun (WGS) entry which is preliminary data.</text>
</comment>
<dbReference type="AlphaFoldDB" id="A0A254U4W2"/>
<feature type="compositionally biased region" description="Polar residues" evidence="1">
    <location>
        <begin position="1"/>
        <end position="30"/>
    </location>
</feature>
<keyword evidence="2" id="KW-0560">Oxidoreductase</keyword>
<evidence type="ECO:0000313" key="4">
    <source>
        <dbReference type="Proteomes" id="UP000197666"/>
    </source>
</evidence>
<keyword evidence="2" id="KW-0223">Dioxygenase</keyword>
<protein>
    <submittedName>
        <fullName evidence="3">NACHT domain family protein</fullName>
    </submittedName>
    <submittedName>
        <fullName evidence="2">Non-heme dioxygenase in morphine synthesis N-terminal family protein</fullName>
    </submittedName>
</protein>
<feature type="region of interest" description="Disordered" evidence="1">
    <location>
        <begin position="1"/>
        <end position="57"/>
    </location>
</feature>
<reference evidence="4" key="1">
    <citation type="submission" date="2018-10" db="EMBL/GenBank/DDBJ databases">
        <title>FDA dAtabase for Regulatory Grade micrObial Sequences (FDA-ARGOS): Supporting development and validation of Infectious Disease Dx tests.</title>
        <authorList>
            <person name="Kerrigan L."/>
            <person name="Tallon L."/>
            <person name="Sadzewicz L."/>
            <person name="Sengamalay N."/>
            <person name="Ott S."/>
            <person name="Godinez A."/>
            <person name="Nagaraj S."/>
            <person name="Vavikolanu K."/>
            <person name="Nadendla S."/>
            <person name="George J."/>
            <person name="Sichtig H."/>
        </authorList>
    </citation>
    <scope>NUCLEOTIDE SEQUENCE [LARGE SCALE GENOMIC DNA]</scope>
    <source>
        <strain evidence="4">FDAARGOS_311</strain>
    </source>
</reference>